<dbReference type="PANTHER" id="PTHR13609">
    <property type="entry name" value="UBIQUITIN DOMAIN CONTAINING 1 PROTEIN-RELATED"/>
    <property type="match status" value="1"/>
</dbReference>
<name>A0A8S1PIN7_PARPR</name>
<dbReference type="InterPro" id="IPR039869">
    <property type="entry name" value="UBTD1/2"/>
</dbReference>
<reference evidence="2" key="1">
    <citation type="submission" date="2021-01" db="EMBL/GenBank/DDBJ databases">
        <authorList>
            <consortium name="Genoscope - CEA"/>
            <person name="William W."/>
        </authorList>
    </citation>
    <scope>NUCLEOTIDE SEQUENCE</scope>
</reference>
<dbReference type="Proteomes" id="UP000688137">
    <property type="component" value="Unassembled WGS sequence"/>
</dbReference>
<dbReference type="EMBL" id="CAJJDM010000122">
    <property type="protein sequence ID" value="CAD8102751.1"/>
    <property type="molecule type" value="Genomic_DNA"/>
</dbReference>
<protein>
    <recommendedName>
        <fullName evidence="1">DC-UbP/UBTD2 N-terminal domain-containing protein</fullName>
    </recommendedName>
</protein>
<gene>
    <name evidence="2" type="ORF">PPRIM_AZ9-3.1.T1190062</name>
</gene>
<dbReference type="AlphaFoldDB" id="A0A8S1PIN7"/>
<accession>A0A8S1PIN7</accession>
<dbReference type="CDD" id="cd17039">
    <property type="entry name" value="Ubl_ubiquitin_like"/>
    <property type="match status" value="1"/>
</dbReference>
<keyword evidence="3" id="KW-1185">Reference proteome</keyword>
<dbReference type="Pfam" id="PF16455">
    <property type="entry name" value="UBD"/>
    <property type="match status" value="1"/>
</dbReference>
<feature type="domain" description="DC-UbP/UBTD2 N-terminal" evidence="1">
    <location>
        <begin position="63"/>
        <end position="147"/>
    </location>
</feature>
<dbReference type="InterPro" id="IPR032752">
    <property type="entry name" value="DC-UbP/UBTD2_N"/>
</dbReference>
<organism evidence="2 3">
    <name type="scientific">Paramecium primaurelia</name>
    <dbReference type="NCBI Taxonomy" id="5886"/>
    <lineage>
        <taxon>Eukaryota</taxon>
        <taxon>Sar</taxon>
        <taxon>Alveolata</taxon>
        <taxon>Ciliophora</taxon>
        <taxon>Intramacronucleata</taxon>
        <taxon>Oligohymenophorea</taxon>
        <taxon>Peniculida</taxon>
        <taxon>Parameciidae</taxon>
        <taxon>Paramecium</taxon>
    </lineage>
</organism>
<comment type="caution">
    <text evidence="2">The sequence shown here is derived from an EMBL/GenBank/DDBJ whole genome shotgun (WGS) entry which is preliminary data.</text>
</comment>
<proteinExistence type="predicted"/>
<dbReference type="OMA" id="MADSICQ"/>
<evidence type="ECO:0000259" key="1">
    <source>
        <dbReference type="Pfam" id="PF16455"/>
    </source>
</evidence>
<evidence type="ECO:0000313" key="3">
    <source>
        <dbReference type="Proteomes" id="UP000688137"/>
    </source>
</evidence>
<evidence type="ECO:0000313" key="2">
    <source>
        <dbReference type="EMBL" id="CAD8102751.1"/>
    </source>
</evidence>
<sequence>MGSCATKNQENEVSLPSNPRLQRAYQQYSQIIEITHPLNVNQKYNSYFTLIPDQFIGTGIKKTNQYESRLSKEEWQQKRVEFWDSRIEGQKENWTTIKAALEADEGTAKTLLQAADLKLIKNSMQIVFDNHGQKYDLPVFVMHNPVSFPQKQSYDQNLYQSFDRKIVKFKVRSTKWNIDKEVSYNTGDKVESLIKELQSKEESQKMKLFVNGREMRGHNMFGNYGVQDNSVVQAFMF</sequence>